<evidence type="ECO:0000259" key="9">
    <source>
        <dbReference type="Pfam" id="PF00365"/>
    </source>
</evidence>
<accession>A0A363UM71</accession>
<dbReference type="GO" id="GO:0006002">
    <property type="term" value="P:fructose 6-phosphate metabolic process"/>
    <property type="evidence" value="ECO:0007669"/>
    <property type="project" value="InterPro"/>
</dbReference>
<keyword evidence="8" id="KW-0324">Glycolysis</keyword>
<comment type="catalytic activity">
    <reaction evidence="7 8">
        <text>beta-D-fructose 6-phosphate + diphosphate = beta-D-fructose 1,6-bisphosphate + phosphate + H(+)</text>
        <dbReference type="Rhea" id="RHEA:13613"/>
        <dbReference type="ChEBI" id="CHEBI:15378"/>
        <dbReference type="ChEBI" id="CHEBI:32966"/>
        <dbReference type="ChEBI" id="CHEBI:33019"/>
        <dbReference type="ChEBI" id="CHEBI:43474"/>
        <dbReference type="ChEBI" id="CHEBI:57634"/>
        <dbReference type="EC" id="2.7.1.90"/>
    </reaction>
</comment>
<dbReference type="NCBIfam" id="NF010675">
    <property type="entry name" value="PRK14072.1"/>
    <property type="match status" value="1"/>
</dbReference>
<keyword evidence="6 8" id="KW-0460">Magnesium</keyword>
<dbReference type="InterPro" id="IPR050929">
    <property type="entry name" value="PFKA"/>
</dbReference>
<dbReference type="GO" id="GO:0003872">
    <property type="term" value="F:6-phosphofructokinase activity"/>
    <property type="evidence" value="ECO:0007669"/>
    <property type="project" value="UniProtKB-UniRule"/>
</dbReference>
<comment type="caution">
    <text evidence="8">Lacks conserved residue(s) required for the propagation of feature annotation.</text>
</comment>
<dbReference type="GO" id="GO:0046872">
    <property type="term" value="F:metal ion binding"/>
    <property type="evidence" value="ECO:0007669"/>
    <property type="project" value="UniProtKB-KW"/>
</dbReference>
<keyword evidence="3 8" id="KW-0808">Transferase</keyword>
<dbReference type="InterPro" id="IPR022953">
    <property type="entry name" value="ATP_PFK"/>
</dbReference>
<dbReference type="EMBL" id="QEQK01000005">
    <property type="protein sequence ID" value="PWN56517.1"/>
    <property type="molecule type" value="Genomic_DNA"/>
</dbReference>
<feature type="domain" description="Phosphofructokinase" evidence="9">
    <location>
        <begin position="7"/>
        <end position="320"/>
    </location>
</feature>
<dbReference type="AlphaFoldDB" id="A0A363UM71"/>
<feature type="binding site" evidence="8">
    <location>
        <position position="11"/>
    </location>
    <ligand>
        <name>diphosphate</name>
        <dbReference type="ChEBI" id="CHEBI:33019"/>
    </ligand>
</feature>
<comment type="similarity">
    <text evidence="8">Belongs to the phosphofructokinase type A (PFKA) family. PPi-dependent PFK group II subfamily. Clade 'B2' sub-subfamily.</text>
</comment>
<name>A0A363UM71_9GAMM</name>
<dbReference type="Gene3D" id="3.40.50.450">
    <property type="match status" value="1"/>
</dbReference>
<comment type="subcellular location">
    <subcellularLocation>
        <location evidence="8">Cytoplasm</location>
    </subcellularLocation>
</comment>
<keyword evidence="8" id="KW-0963">Cytoplasm</keyword>
<dbReference type="PANTHER" id="PTHR45770">
    <property type="entry name" value="ATP-DEPENDENT 6-PHOSPHOFRUCTOKINASE 1"/>
    <property type="match status" value="1"/>
</dbReference>
<proteinExistence type="inferred from homology"/>
<sequence>MPNAFYAQSGGVTAVINATAAGVIETAARHRIQIGTVYAGRNGILGALDEALYDTRQLTADALGALRQSPGAAFGSCRYRIPQGDAGDRDLQRIVDVFAAHDIRYCLYNGGGDSADTCLRIARVAEARGLPLQAIHLPKTIDNDLPLTDCCPGFGSAAKFVATAVKEVGYDLAAMQRNSTRVFVLEVLGRNAGWTTAAAALAGDDRSQPPHLLLMPERPLRLDRLMDAIRHCEQTYGYCVLVVSEGLRDQKGRLMAASTSRDAFGHPQLGGVGQRIAADIRQALGLKTHVAVADYLMRSAAHHVSATDQAQAYAVGEAGIEAALDGASNIMISLERRSDEPYVWQTGRRPLDAIANRERPLPAAYISDDGWHITDACRRYLQPLIQGEAPPPYANGLPRYVKLRLQCAPRRLPAVPPR</sequence>
<keyword evidence="5 8" id="KW-0418">Kinase</keyword>
<evidence type="ECO:0000256" key="7">
    <source>
        <dbReference type="ARBA" id="ARBA00048072"/>
    </source>
</evidence>
<dbReference type="PIRSF" id="PIRSF036483">
    <property type="entry name" value="PFK_XF0274"/>
    <property type="match status" value="1"/>
</dbReference>
<dbReference type="InterPro" id="IPR035966">
    <property type="entry name" value="PKF_sf"/>
</dbReference>
<evidence type="ECO:0000256" key="1">
    <source>
        <dbReference type="ARBA" id="ARBA00001946"/>
    </source>
</evidence>
<evidence type="ECO:0000256" key="5">
    <source>
        <dbReference type="ARBA" id="ARBA00022777"/>
    </source>
</evidence>
<dbReference type="Gene3D" id="3.40.50.460">
    <property type="entry name" value="Phosphofructokinase domain"/>
    <property type="match status" value="1"/>
</dbReference>
<gene>
    <name evidence="8" type="primary">pfp</name>
    <name evidence="10" type="ORF">DEH80_06715</name>
</gene>
<dbReference type="PRINTS" id="PR00476">
    <property type="entry name" value="PHFRCTKINASE"/>
</dbReference>
<dbReference type="HAMAP" id="MF_01978">
    <property type="entry name" value="Phosphofructokinase_II_B2"/>
    <property type="match status" value="1"/>
</dbReference>
<feature type="binding site" evidence="8">
    <location>
        <begin position="140"/>
        <end position="142"/>
    </location>
    <ligand>
        <name>substrate</name>
    </ligand>
</feature>
<dbReference type="GO" id="GO:0047334">
    <property type="term" value="F:diphosphate-fructose-6-phosphate 1-phosphotransferase activity"/>
    <property type="evidence" value="ECO:0007669"/>
    <property type="project" value="UniProtKB-EC"/>
</dbReference>
<evidence type="ECO:0000256" key="4">
    <source>
        <dbReference type="ARBA" id="ARBA00022723"/>
    </source>
</evidence>
<dbReference type="InterPro" id="IPR000023">
    <property type="entry name" value="Phosphofructokinase_dom"/>
</dbReference>
<feature type="site" description="Important for catalytic activity; stabilizes the transition state when the phosphoryl donor is PPi" evidence="8">
    <location>
        <position position="139"/>
    </location>
</feature>
<keyword evidence="4 8" id="KW-0479">Metal-binding</keyword>
<comment type="activity regulation">
    <text evidence="8">Non-allosteric.</text>
</comment>
<reference evidence="10 11" key="1">
    <citation type="submission" date="2018-05" db="EMBL/GenBank/DDBJ databases">
        <title>Abyssibacter profundi OUC007T gen. nov., sp. nov, a marine bacterium isolated from seawater of the Mariana Trench.</title>
        <authorList>
            <person name="Zhou S."/>
        </authorList>
    </citation>
    <scope>NUCLEOTIDE SEQUENCE [LARGE SCALE GENOMIC DNA]</scope>
    <source>
        <strain evidence="10 11">OUC007</strain>
    </source>
</reference>
<dbReference type="SUPFAM" id="SSF53784">
    <property type="entry name" value="Phosphofructokinase"/>
    <property type="match status" value="1"/>
</dbReference>
<feature type="binding site" evidence="8">
    <location>
        <position position="245"/>
    </location>
    <ligand>
        <name>substrate</name>
    </ligand>
</feature>
<feature type="binding site" evidence="8">
    <location>
        <begin position="295"/>
        <end position="298"/>
    </location>
    <ligand>
        <name>substrate</name>
    </ligand>
</feature>
<organism evidence="10 11">
    <name type="scientific">Abyssibacter profundi</name>
    <dbReference type="NCBI Taxonomy" id="2182787"/>
    <lineage>
        <taxon>Bacteria</taxon>
        <taxon>Pseudomonadati</taxon>
        <taxon>Pseudomonadota</taxon>
        <taxon>Gammaproteobacteria</taxon>
        <taxon>Chromatiales</taxon>
        <taxon>Oceanococcaceae</taxon>
        <taxon>Abyssibacter</taxon>
    </lineage>
</organism>
<feature type="active site" description="Proton acceptor" evidence="8">
    <location>
        <position position="142"/>
    </location>
</feature>
<dbReference type="Proteomes" id="UP000251800">
    <property type="component" value="Unassembled WGS sequence"/>
</dbReference>
<comment type="subunit">
    <text evidence="8">Homodimer.</text>
</comment>
<feature type="binding site" evidence="8">
    <location>
        <begin position="188"/>
        <end position="190"/>
    </location>
    <ligand>
        <name>substrate</name>
    </ligand>
</feature>
<evidence type="ECO:0000256" key="6">
    <source>
        <dbReference type="ARBA" id="ARBA00022842"/>
    </source>
</evidence>
<dbReference type="InterPro" id="IPR011404">
    <property type="entry name" value="PPi-PFK"/>
</dbReference>
<dbReference type="UniPathway" id="UPA00109">
    <property type="reaction ID" value="UER00182"/>
</dbReference>
<dbReference type="Pfam" id="PF00365">
    <property type="entry name" value="PFK"/>
    <property type="match status" value="1"/>
</dbReference>
<comment type="pathway">
    <text evidence="8">Carbohydrate degradation; glycolysis; D-glyceraldehyde 3-phosphate and glycerone phosphate from D-glucose: step 3/4.</text>
</comment>
<keyword evidence="11" id="KW-1185">Reference proteome</keyword>
<evidence type="ECO:0000256" key="2">
    <source>
        <dbReference type="ARBA" id="ARBA00003138"/>
    </source>
</evidence>
<protein>
    <recommendedName>
        <fullName evidence="8">Pyrophosphate--fructose 6-phosphate 1-phosphotransferase</fullName>
        <ecNumber evidence="8">2.7.1.90</ecNumber>
    </recommendedName>
    <alternativeName>
        <fullName evidence="8">6-phosphofructokinase, pyrophosphate dependent</fullName>
    </alternativeName>
    <alternativeName>
        <fullName evidence="8">PPi-dependent phosphofructokinase</fullName>
        <shortName evidence="8">PPi-PFK</shortName>
    </alternativeName>
    <alternativeName>
        <fullName evidence="8">Pyrophosphate-dependent 6-phosphofructose-1-kinase</fullName>
    </alternativeName>
</protein>
<comment type="cofactor">
    <cofactor evidence="1 8">
        <name>Mg(2+)</name>
        <dbReference type="ChEBI" id="CHEBI:18420"/>
    </cofactor>
</comment>
<evidence type="ECO:0000313" key="11">
    <source>
        <dbReference type="Proteomes" id="UP000251800"/>
    </source>
</evidence>
<evidence type="ECO:0000313" key="10">
    <source>
        <dbReference type="EMBL" id="PWN56517.1"/>
    </source>
</evidence>
<dbReference type="GO" id="GO:0005737">
    <property type="term" value="C:cytoplasm"/>
    <property type="evidence" value="ECO:0007669"/>
    <property type="project" value="UniProtKB-SubCell"/>
</dbReference>
<feature type="site" description="Important for catalytic activity and substrate specificity; stabilizes the transition state when the phosphoryl donor is PPi; prevents ATP from binding by mimicking the alpha-phosphate group of ATP" evidence="8">
    <location>
        <position position="113"/>
    </location>
</feature>
<comment type="caution">
    <text evidence="10">The sequence shown here is derived from an EMBL/GenBank/DDBJ whole genome shotgun (WGS) entry which is preliminary data.</text>
</comment>
<evidence type="ECO:0000256" key="3">
    <source>
        <dbReference type="ARBA" id="ARBA00022679"/>
    </source>
</evidence>
<dbReference type="RefSeq" id="WP_109719712.1">
    <property type="nucleotide sequence ID" value="NZ_QEQK01000005.1"/>
</dbReference>
<evidence type="ECO:0000256" key="8">
    <source>
        <dbReference type="HAMAP-Rule" id="MF_01978"/>
    </source>
</evidence>
<comment type="function">
    <text evidence="2 8">Catalyzes the phosphorylation of D-fructose 6-phosphate, the first committing step of glycolysis. Uses inorganic phosphate (PPi) as phosphoryl donor instead of ATP like common ATP-dependent phosphofructokinases (ATP-PFKs), which renders the reaction reversible, and can thus function both in glycolysis and gluconeogenesis. Consistently, PPi-PFK can replace the enzymes of both the forward (ATP-PFK) and reverse (fructose-bisphosphatase (FBPase)) reactions.</text>
</comment>
<dbReference type="EC" id="2.7.1.90" evidence="8"/>
<dbReference type="OrthoDB" id="9802503at2"/>